<keyword evidence="4" id="KW-0378">Hydrolase</keyword>
<dbReference type="eggNOG" id="COG4942">
    <property type="taxonomic scope" value="Bacteria"/>
</dbReference>
<evidence type="ECO:0000256" key="6">
    <source>
        <dbReference type="ARBA" id="ARBA00023049"/>
    </source>
</evidence>
<feature type="coiled-coil region" evidence="7">
    <location>
        <begin position="21"/>
        <end position="97"/>
    </location>
</feature>
<gene>
    <name evidence="9" type="ordered locus">Geob_2653</name>
</gene>
<dbReference type="GO" id="GO:0046872">
    <property type="term" value="F:metal ion binding"/>
    <property type="evidence" value="ECO:0007669"/>
    <property type="project" value="UniProtKB-KW"/>
</dbReference>
<dbReference type="InterPro" id="IPR011055">
    <property type="entry name" value="Dup_hybrid_motif"/>
</dbReference>
<keyword evidence="5" id="KW-0862">Zinc</keyword>
<dbReference type="GO" id="GO:0006508">
    <property type="term" value="P:proteolysis"/>
    <property type="evidence" value="ECO:0007669"/>
    <property type="project" value="UniProtKB-KW"/>
</dbReference>
<dbReference type="EMBL" id="CP001390">
    <property type="protein sequence ID" value="ACM21003.1"/>
    <property type="molecule type" value="Genomic_DNA"/>
</dbReference>
<keyword evidence="2" id="KW-0645">Protease</keyword>
<protein>
    <submittedName>
        <fullName evidence="9">Zinc metalloendopeptidase M23 domain protein</fullName>
    </submittedName>
</protein>
<dbReference type="SUPFAM" id="SSF51261">
    <property type="entry name" value="Duplicated hybrid motif"/>
    <property type="match status" value="1"/>
</dbReference>
<accession>B9M1C1</accession>
<evidence type="ECO:0000256" key="1">
    <source>
        <dbReference type="ARBA" id="ARBA00001947"/>
    </source>
</evidence>
<evidence type="ECO:0000313" key="10">
    <source>
        <dbReference type="Proteomes" id="UP000007721"/>
    </source>
</evidence>
<keyword evidence="10" id="KW-1185">Reference proteome</keyword>
<dbReference type="CDD" id="cd12797">
    <property type="entry name" value="M23_peptidase"/>
    <property type="match status" value="1"/>
</dbReference>
<dbReference type="Gene3D" id="6.10.250.3150">
    <property type="match status" value="1"/>
</dbReference>
<evidence type="ECO:0000259" key="8">
    <source>
        <dbReference type="Pfam" id="PF01551"/>
    </source>
</evidence>
<reference evidence="9 10" key="1">
    <citation type="submission" date="2009-01" db="EMBL/GenBank/DDBJ databases">
        <title>Complete sequence of Geobacter sp. FRC-32.</title>
        <authorList>
            <consortium name="US DOE Joint Genome Institute"/>
            <person name="Lucas S."/>
            <person name="Copeland A."/>
            <person name="Lapidus A."/>
            <person name="Glavina del Rio T."/>
            <person name="Dalin E."/>
            <person name="Tice H."/>
            <person name="Bruce D."/>
            <person name="Goodwin L."/>
            <person name="Pitluck S."/>
            <person name="Saunders E."/>
            <person name="Brettin T."/>
            <person name="Detter J.C."/>
            <person name="Han C."/>
            <person name="Larimer F."/>
            <person name="Land M."/>
            <person name="Hauser L."/>
            <person name="Kyrpides N."/>
            <person name="Ovchinnikova G."/>
            <person name="Kostka J."/>
            <person name="Richardson P."/>
        </authorList>
    </citation>
    <scope>NUCLEOTIDE SEQUENCE [LARGE SCALE GENOMIC DNA]</scope>
    <source>
        <strain evidence="10">DSM 22248 / JCM 15807 / FRC-32</strain>
    </source>
</reference>
<dbReference type="Pfam" id="PF01551">
    <property type="entry name" value="Peptidase_M23"/>
    <property type="match status" value="1"/>
</dbReference>
<keyword evidence="7" id="KW-0175">Coiled coil</keyword>
<name>B9M1C1_GEODF</name>
<keyword evidence="6" id="KW-0482">Metalloprotease</keyword>
<dbReference type="Gene3D" id="2.70.70.10">
    <property type="entry name" value="Glucose Permease (Domain IIA)"/>
    <property type="match status" value="1"/>
</dbReference>
<organism evidence="9 10">
    <name type="scientific">Geotalea daltonii (strain DSM 22248 / JCM 15807 / FRC-32)</name>
    <name type="common">Geobacter daltonii</name>
    <dbReference type="NCBI Taxonomy" id="316067"/>
    <lineage>
        <taxon>Bacteria</taxon>
        <taxon>Pseudomonadati</taxon>
        <taxon>Thermodesulfobacteriota</taxon>
        <taxon>Desulfuromonadia</taxon>
        <taxon>Geobacterales</taxon>
        <taxon>Geobacteraceae</taxon>
        <taxon>Geotalea</taxon>
    </lineage>
</organism>
<dbReference type="OrthoDB" id="9784703at2"/>
<dbReference type="PANTHER" id="PTHR21666">
    <property type="entry name" value="PEPTIDASE-RELATED"/>
    <property type="match status" value="1"/>
</dbReference>
<keyword evidence="3" id="KW-0479">Metal-binding</keyword>
<dbReference type="STRING" id="316067.Geob_2653"/>
<dbReference type="HOGENOM" id="CLU_029425_4_0_7"/>
<dbReference type="PANTHER" id="PTHR21666:SF288">
    <property type="entry name" value="CELL DIVISION PROTEIN YTFB"/>
    <property type="match status" value="1"/>
</dbReference>
<dbReference type="FunFam" id="2.70.70.10:FF:000003">
    <property type="entry name" value="Murein hydrolase activator EnvC"/>
    <property type="match status" value="1"/>
</dbReference>
<evidence type="ECO:0000313" key="9">
    <source>
        <dbReference type="EMBL" id="ACM21003.1"/>
    </source>
</evidence>
<evidence type="ECO:0000256" key="4">
    <source>
        <dbReference type="ARBA" id="ARBA00022801"/>
    </source>
</evidence>
<evidence type="ECO:0000256" key="5">
    <source>
        <dbReference type="ARBA" id="ARBA00022833"/>
    </source>
</evidence>
<feature type="domain" description="M23ase beta-sheet core" evidence="8">
    <location>
        <begin position="293"/>
        <end position="387"/>
    </location>
</feature>
<feature type="coiled-coil region" evidence="7">
    <location>
        <begin position="151"/>
        <end position="181"/>
    </location>
</feature>
<dbReference type="Proteomes" id="UP000007721">
    <property type="component" value="Chromosome"/>
</dbReference>
<dbReference type="GO" id="GO:0004222">
    <property type="term" value="F:metalloendopeptidase activity"/>
    <property type="evidence" value="ECO:0007669"/>
    <property type="project" value="TreeGrafter"/>
</dbReference>
<evidence type="ECO:0000256" key="3">
    <source>
        <dbReference type="ARBA" id="ARBA00022723"/>
    </source>
</evidence>
<evidence type="ECO:0000256" key="2">
    <source>
        <dbReference type="ARBA" id="ARBA00022670"/>
    </source>
</evidence>
<evidence type="ECO:0000256" key="7">
    <source>
        <dbReference type="SAM" id="Coils"/>
    </source>
</evidence>
<dbReference type="AlphaFoldDB" id="B9M1C1"/>
<dbReference type="InterPro" id="IPR016047">
    <property type="entry name" value="M23ase_b-sheet_dom"/>
</dbReference>
<dbReference type="KEGG" id="geo:Geob_2653"/>
<sequence length="392" mass="44206">MHLLTLTILVLIYLLLPFQCLADVKDDLQGINREINQKKSLLNKTKKVETKVSGELQQIEKNLQEKETNLLSLGRDLRGVENNLGRIKGQIESVEAEAFRKKQQINSRISALYKAGDAGNIRIFFSSGSFSQMMENLRYMKAVLENDRKLFTDYQAKMEQLRLLKTELEHDQANKERIRSKMEAKRLEIAEEKKIKTGLLLKVREDKQGYIVSLKKLQANAKRLQSMVERLEARSRKGYTVRKNKAVTGAERYVSIPDKGLGAQKGKLSLPVKGSVTAQFGRHKHPQFNSYTVNNGISINAPVGTQIHAIYDGQVIFADYFKGYGNMIIVDHGGGFFSLYAHASSINKRVGATVAKNDVVASVGDSDSSNGSMLYFEIRYQGKPVDPSPWFR</sequence>
<proteinExistence type="predicted"/>
<dbReference type="InterPro" id="IPR050570">
    <property type="entry name" value="Cell_wall_metabolism_enzyme"/>
</dbReference>
<comment type="cofactor">
    <cofactor evidence="1">
        <name>Zn(2+)</name>
        <dbReference type="ChEBI" id="CHEBI:29105"/>
    </cofactor>
</comment>